<proteinExistence type="predicted"/>
<keyword evidence="1" id="KW-0732">Signal</keyword>
<accession>A0A918T8E9</accession>
<dbReference type="GO" id="GO:0008237">
    <property type="term" value="F:metallopeptidase activity"/>
    <property type="evidence" value="ECO:0007669"/>
    <property type="project" value="InterPro"/>
</dbReference>
<feature type="signal peptide" evidence="1">
    <location>
        <begin position="1"/>
        <end position="39"/>
    </location>
</feature>
<sequence>MPSPMTAEHYRPLVQTNTLALAAAAAAVVLLAVPAPAHAAPGAARPYKCLDGMVDSRGRSSVDGSVIAWDDESVFDDARRHAVKVWTAGTLKRVKIKPDDATTYADLEWRDADSTAGTWRDVYGMWSGRPGADLLLLNRAYLGAGKRKGSDEHRRRVAAHELGHALGFCHKAYDEGRSLLWYDYGRLEEQRLNGPTAKDIDAYHALWG</sequence>
<gene>
    <name evidence="2" type="ORF">GCM10010305_62700</name>
</gene>
<dbReference type="InterPro" id="IPR024079">
    <property type="entry name" value="MetalloPept_cat_dom_sf"/>
</dbReference>
<dbReference type="AlphaFoldDB" id="A0A918T8E9"/>
<protein>
    <recommendedName>
        <fullName evidence="4">Peptidase metallopeptidase domain-containing protein</fullName>
    </recommendedName>
</protein>
<evidence type="ECO:0000256" key="1">
    <source>
        <dbReference type="SAM" id="SignalP"/>
    </source>
</evidence>
<dbReference type="EMBL" id="BMUL01000030">
    <property type="protein sequence ID" value="GHB11423.1"/>
    <property type="molecule type" value="Genomic_DNA"/>
</dbReference>
<comment type="caution">
    <text evidence="2">The sequence shown here is derived from an EMBL/GenBank/DDBJ whole genome shotgun (WGS) entry which is preliminary data.</text>
</comment>
<evidence type="ECO:0000313" key="2">
    <source>
        <dbReference type="EMBL" id="GHB11423.1"/>
    </source>
</evidence>
<evidence type="ECO:0008006" key="4">
    <source>
        <dbReference type="Google" id="ProtNLM"/>
    </source>
</evidence>
<keyword evidence="3" id="KW-1185">Reference proteome</keyword>
<dbReference type="Gene3D" id="3.40.390.10">
    <property type="entry name" value="Collagenase (Catalytic Domain)"/>
    <property type="match status" value="1"/>
</dbReference>
<reference evidence="2" key="2">
    <citation type="submission" date="2020-09" db="EMBL/GenBank/DDBJ databases">
        <authorList>
            <person name="Sun Q."/>
            <person name="Ohkuma M."/>
        </authorList>
    </citation>
    <scope>NUCLEOTIDE SEQUENCE</scope>
    <source>
        <strain evidence="2">JCM 4518</strain>
    </source>
</reference>
<dbReference type="Proteomes" id="UP000644020">
    <property type="component" value="Unassembled WGS sequence"/>
</dbReference>
<evidence type="ECO:0000313" key="3">
    <source>
        <dbReference type="Proteomes" id="UP000644020"/>
    </source>
</evidence>
<feature type="chain" id="PRO_5037709607" description="Peptidase metallopeptidase domain-containing protein" evidence="1">
    <location>
        <begin position="40"/>
        <end position="208"/>
    </location>
</feature>
<name>A0A918T8E9_9ACTN</name>
<organism evidence="2 3">
    <name type="scientific">Streptomyces termitum</name>
    <dbReference type="NCBI Taxonomy" id="67368"/>
    <lineage>
        <taxon>Bacteria</taxon>
        <taxon>Bacillati</taxon>
        <taxon>Actinomycetota</taxon>
        <taxon>Actinomycetes</taxon>
        <taxon>Kitasatosporales</taxon>
        <taxon>Streptomycetaceae</taxon>
        <taxon>Streptomyces</taxon>
    </lineage>
</organism>
<reference evidence="2" key="1">
    <citation type="journal article" date="2014" name="Int. J. Syst. Evol. Microbiol.">
        <title>Complete genome sequence of Corynebacterium casei LMG S-19264T (=DSM 44701T), isolated from a smear-ripened cheese.</title>
        <authorList>
            <consortium name="US DOE Joint Genome Institute (JGI-PGF)"/>
            <person name="Walter F."/>
            <person name="Albersmeier A."/>
            <person name="Kalinowski J."/>
            <person name="Ruckert C."/>
        </authorList>
    </citation>
    <scope>NUCLEOTIDE SEQUENCE</scope>
    <source>
        <strain evidence="2">JCM 4518</strain>
    </source>
</reference>
<dbReference type="SUPFAM" id="SSF55486">
    <property type="entry name" value="Metalloproteases ('zincins'), catalytic domain"/>
    <property type="match status" value="1"/>
</dbReference>